<protein>
    <submittedName>
        <fullName evidence="2">Uncharacterized protein</fullName>
    </submittedName>
</protein>
<gene>
    <name evidence="2" type="ORF">GCM10022214_69410</name>
</gene>
<comment type="caution">
    <text evidence="2">The sequence shown here is derived from an EMBL/GenBank/DDBJ whole genome shotgun (WGS) entry which is preliminary data.</text>
</comment>
<name>A0ABP7WT07_9ACTN</name>
<dbReference type="Proteomes" id="UP001500683">
    <property type="component" value="Unassembled WGS sequence"/>
</dbReference>
<organism evidence="2 3">
    <name type="scientific">Actinomadura miaoliensis</name>
    <dbReference type="NCBI Taxonomy" id="430685"/>
    <lineage>
        <taxon>Bacteria</taxon>
        <taxon>Bacillati</taxon>
        <taxon>Actinomycetota</taxon>
        <taxon>Actinomycetes</taxon>
        <taxon>Streptosporangiales</taxon>
        <taxon>Thermomonosporaceae</taxon>
        <taxon>Actinomadura</taxon>
    </lineage>
</organism>
<evidence type="ECO:0000313" key="2">
    <source>
        <dbReference type="EMBL" id="GAA4096073.1"/>
    </source>
</evidence>
<sequence length="68" mass="6978">MIPLIVTHPGILRLSGASAEAEMRAPMSDCLVYVDLAGGPCDGGTLPVRLRSVSGPEPTANDLGGRSM</sequence>
<feature type="region of interest" description="Disordered" evidence="1">
    <location>
        <begin position="48"/>
        <end position="68"/>
    </location>
</feature>
<evidence type="ECO:0000256" key="1">
    <source>
        <dbReference type="SAM" id="MobiDB-lite"/>
    </source>
</evidence>
<keyword evidence="3" id="KW-1185">Reference proteome</keyword>
<proteinExistence type="predicted"/>
<reference evidence="3" key="1">
    <citation type="journal article" date="2019" name="Int. J. Syst. Evol. Microbiol.">
        <title>The Global Catalogue of Microorganisms (GCM) 10K type strain sequencing project: providing services to taxonomists for standard genome sequencing and annotation.</title>
        <authorList>
            <consortium name="The Broad Institute Genomics Platform"/>
            <consortium name="The Broad Institute Genome Sequencing Center for Infectious Disease"/>
            <person name="Wu L."/>
            <person name="Ma J."/>
        </authorList>
    </citation>
    <scope>NUCLEOTIDE SEQUENCE [LARGE SCALE GENOMIC DNA]</scope>
    <source>
        <strain evidence="3">JCM 16702</strain>
    </source>
</reference>
<dbReference type="EMBL" id="BAAAZG010000054">
    <property type="protein sequence ID" value="GAA4096073.1"/>
    <property type="molecule type" value="Genomic_DNA"/>
</dbReference>
<accession>A0ABP7WT07</accession>
<evidence type="ECO:0000313" key="3">
    <source>
        <dbReference type="Proteomes" id="UP001500683"/>
    </source>
</evidence>